<protein>
    <submittedName>
        <fullName evidence="13">N-acetyltransferase ESCO2</fullName>
    </submittedName>
</protein>
<feature type="region of interest" description="Disordered" evidence="10">
    <location>
        <begin position="291"/>
        <end position="310"/>
    </location>
</feature>
<dbReference type="GO" id="GO:0007064">
    <property type="term" value="P:mitotic sister chromatid cohesion"/>
    <property type="evidence" value="ECO:0007669"/>
    <property type="project" value="TreeGrafter"/>
</dbReference>
<evidence type="ECO:0000256" key="6">
    <source>
        <dbReference type="ARBA" id="ARBA00022833"/>
    </source>
</evidence>
<dbReference type="GO" id="GO:0005634">
    <property type="term" value="C:nucleus"/>
    <property type="evidence" value="ECO:0007669"/>
    <property type="project" value="UniProtKB-SubCell"/>
</dbReference>
<evidence type="ECO:0000256" key="1">
    <source>
        <dbReference type="ARBA" id="ARBA00004123"/>
    </source>
</evidence>
<feature type="region of interest" description="Disordered" evidence="10">
    <location>
        <begin position="123"/>
        <end position="152"/>
    </location>
</feature>
<reference evidence="13" key="1">
    <citation type="submission" date="2023-03" db="EMBL/GenBank/DDBJ databases">
        <authorList>
            <person name="Steffen K."/>
            <person name="Cardenas P."/>
        </authorList>
    </citation>
    <scope>NUCLEOTIDE SEQUENCE</scope>
</reference>
<dbReference type="PANTHER" id="PTHR45884:SF2">
    <property type="entry name" value="N-ACETYLTRANSFERASE ECO"/>
    <property type="match status" value="1"/>
</dbReference>
<dbReference type="GO" id="GO:0000785">
    <property type="term" value="C:chromatin"/>
    <property type="evidence" value="ECO:0007669"/>
    <property type="project" value="TreeGrafter"/>
</dbReference>
<comment type="caution">
    <text evidence="13">The sequence shown here is derived from an EMBL/GenBank/DDBJ whole genome shotgun (WGS) entry which is preliminary data.</text>
</comment>
<feature type="region of interest" description="Disordered" evidence="10">
    <location>
        <begin position="44"/>
        <end position="70"/>
    </location>
</feature>
<keyword evidence="5" id="KW-0863">Zinc-finger</keyword>
<dbReference type="InterPro" id="IPR028009">
    <property type="entry name" value="ESCO_Acetyltransf_dom"/>
</dbReference>
<evidence type="ECO:0000313" key="14">
    <source>
        <dbReference type="Proteomes" id="UP001174909"/>
    </source>
</evidence>
<evidence type="ECO:0000256" key="4">
    <source>
        <dbReference type="ARBA" id="ARBA00022723"/>
    </source>
</evidence>
<feature type="compositionally biased region" description="Polar residues" evidence="10">
    <location>
        <begin position="127"/>
        <end position="150"/>
    </location>
</feature>
<evidence type="ECO:0000256" key="7">
    <source>
        <dbReference type="ARBA" id="ARBA00023242"/>
    </source>
</evidence>
<dbReference type="PANTHER" id="PTHR45884">
    <property type="entry name" value="N-ACETYLTRANSFERASE ECO"/>
    <property type="match status" value="1"/>
</dbReference>
<gene>
    <name evidence="13" type="ORF">GBAR_LOCUS3221</name>
</gene>
<keyword evidence="9" id="KW-0012">Acyltransferase</keyword>
<evidence type="ECO:0000256" key="9">
    <source>
        <dbReference type="ARBA" id="ARBA00023315"/>
    </source>
</evidence>
<keyword evidence="6" id="KW-0862">Zinc</keyword>
<dbReference type="Proteomes" id="UP001174909">
    <property type="component" value="Unassembled WGS sequence"/>
</dbReference>
<dbReference type="AlphaFoldDB" id="A0AA35R3L4"/>
<keyword evidence="4" id="KW-0479">Metal-binding</keyword>
<organism evidence="13 14">
    <name type="scientific">Geodia barretti</name>
    <name type="common">Barrett's horny sponge</name>
    <dbReference type="NCBI Taxonomy" id="519541"/>
    <lineage>
        <taxon>Eukaryota</taxon>
        <taxon>Metazoa</taxon>
        <taxon>Porifera</taxon>
        <taxon>Demospongiae</taxon>
        <taxon>Heteroscleromorpha</taxon>
        <taxon>Tetractinellida</taxon>
        <taxon>Astrophorina</taxon>
        <taxon>Geodiidae</taxon>
        <taxon>Geodia</taxon>
    </lineage>
</organism>
<keyword evidence="3" id="KW-0808">Transferase</keyword>
<evidence type="ECO:0000256" key="8">
    <source>
        <dbReference type="ARBA" id="ARBA00023306"/>
    </source>
</evidence>
<evidence type="ECO:0000256" key="2">
    <source>
        <dbReference type="ARBA" id="ARBA00005816"/>
    </source>
</evidence>
<evidence type="ECO:0000259" key="12">
    <source>
        <dbReference type="Pfam" id="PF13880"/>
    </source>
</evidence>
<evidence type="ECO:0000256" key="5">
    <source>
        <dbReference type="ARBA" id="ARBA00022771"/>
    </source>
</evidence>
<evidence type="ECO:0000313" key="13">
    <source>
        <dbReference type="EMBL" id="CAI8001611.1"/>
    </source>
</evidence>
<dbReference type="Pfam" id="PF13880">
    <property type="entry name" value="Acetyltransf_13"/>
    <property type="match status" value="1"/>
</dbReference>
<accession>A0AA35R3L4</accession>
<dbReference type="Pfam" id="PF13878">
    <property type="entry name" value="zf-C2H2_3"/>
    <property type="match status" value="1"/>
</dbReference>
<feature type="domain" description="N-acetyltransferase ESCO zinc-finger" evidence="11">
    <location>
        <begin position="160"/>
        <end position="199"/>
    </location>
</feature>
<sequence>MERQAVNGERRRINWGDLLDEAWGKDEPLAQHATPTVPPDIWPTCHDCDSSLDDQDKENSTENDTKGAHKHTGIVTSVGREGKIAAGSSFLPLGPKFFSELSKSSKLPSIEINRKWVARDTGRRVRNTSGPTSKTKLQLKRSSGATTTTANKKRREKLRQLCLDLGQKSFGHATCRACGMVYSLGHTQDEADHARFHRRYLSGISFHGWKNERVVEVFFDGRILAVFPDDRRHHLRKVRELCSLVDSELGLAAGVSPWRPTTKMYLYVSAAKKVMGCVFAERISEGYPVLGSPSTAHDSRNSSSTTSSSMTSLSITSSLLSEGQHLDSQSAWYCSSTPRPAIVGVNRVWVCRQHRRRGVASRILDTIRFNFISGSIVSKDQLAFSDPTPSGKAFAASYCGTENFLVYHWNS</sequence>
<comment type="subcellular location">
    <subcellularLocation>
        <location evidence="1">Nucleus</location>
    </subcellularLocation>
</comment>
<dbReference type="InterPro" id="IPR028005">
    <property type="entry name" value="AcTrfase_ESCO_Znf_dom"/>
</dbReference>
<keyword evidence="14" id="KW-1185">Reference proteome</keyword>
<proteinExistence type="inferred from homology"/>
<evidence type="ECO:0000256" key="3">
    <source>
        <dbReference type="ARBA" id="ARBA00022679"/>
    </source>
</evidence>
<keyword evidence="7" id="KW-0539">Nucleus</keyword>
<name>A0AA35R3L4_GEOBA</name>
<evidence type="ECO:0000256" key="10">
    <source>
        <dbReference type="SAM" id="MobiDB-lite"/>
    </source>
</evidence>
<feature type="domain" description="N-acetyltransferase ESCO acetyl-transferase" evidence="12">
    <location>
        <begin position="340"/>
        <end position="407"/>
    </location>
</feature>
<dbReference type="GO" id="GO:0008270">
    <property type="term" value="F:zinc ion binding"/>
    <property type="evidence" value="ECO:0007669"/>
    <property type="project" value="UniProtKB-KW"/>
</dbReference>
<dbReference type="GO" id="GO:0061733">
    <property type="term" value="F:protein-lysine-acetyltransferase activity"/>
    <property type="evidence" value="ECO:0007669"/>
    <property type="project" value="TreeGrafter"/>
</dbReference>
<keyword evidence="8" id="KW-0131">Cell cycle</keyword>
<dbReference type="EMBL" id="CASHTH010000445">
    <property type="protein sequence ID" value="CAI8001611.1"/>
    <property type="molecule type" value="Genomic_DNA"/>
</dbReference>
<feature type="compositionally biased region" description="Basic and acidic residues" evidence="10">
    <location>
        <begin position="57"/>
        <end position="67"/>
    </location>
</feature>
<comment type="similarity">
    <text evidence="2">Belongs to the acetyltransferase family. ECO subfamily.</text>
</comment>
<evidence type="ECO:0000259" key="11">
    <source>
        <dbReference type="Pfam" id="PF13878"/>
    </source>
</evidence>